<evidence type="ECO:0000313" key="3">
    <source>
        <dbReference type="Proteomes" id="UP000199628"/>
    </source>
</evidence>
<feature type="domain" description="Glucosamine inositolphosphorylceramide transferase 1 N-terminal" evidence="1">
    <location>
        <begin position="278"/>
        <end position="485"/>
    </location>
</feature>
<evidence type="ECO:0000259" key="1">
    <source>
        <dbReference type="Pfam" id="PF24793"/>
    </source>
</evidence>
<dbReference type="OrthoDB" id="3771157at2"/>
<reference evidence="3" key="1">
    <citation type="submission" date="2016-10" db="EMBL/GenBank/DDBJ databases">
        <authorList>
            <person name="Varghese N."/>
            <person name="Submissions S."/>
        </authorList>
    </citation>
    <scope>NUCLEOTIDE SEQUENCE [LARGE SCALE GENOMIC DNA]</scope>
    <source>
        <strain evidence="3">CGMCC 1.9108</strain>
    </source>
</reference>
<accession>A0A1G6IB08</accession>
<dbReference type="Proteomes" id="UP000199628">
    <property type="component" value="Unassembled WGS sequence"/>
</dbReference>
<sequence>MSDPLHPPLRIVLVVDALHDLTDAEALLIDRLSADPKVVICGRIAGTAGQRADPLPISLRGFLGLERFVVGRRILPYDTRKAVRLMAGLPEVAPDAGSGAFDLALVLGAKRLAAEQLALARFGEWMLSYGGAADPGWIWTVPDLRAKPRVEVEITQRHSASPAPVTIRRTSYNPKPGAVLTGAFVAEKSVLFLHHALSELADRRAVPQGSGTPLIAPAPPALGDVLSYAGAFARTSFRKFSERIRERQNRARQFWRVAHGTGSVTAINPMEAADLPDRRQIMADPFLFEHQGELWVFYEAMSGGGGNGWIEAARLLPGGTGPSVTALTRPYHLSFPFVFSEGSDIFMIPETQQSRRLEVWRATDFPTEWVLHATAFEGQYLAESSLFRDDHGQWWLLTNLSDHYAFQDHSSELYLFAVDGPDLNSISPHPKNPVVFGADLARNAGAIIRHRGRLYRPSQNNSFGVYGYGLNLMEVLRLDGEGYEERLAWQLTPKDKPGSLALHHLSVVGDQYVFDWCGE</sequence>
<dbReference type="Pfam" id="PF24793">
    <property type="entry name" value="GINT1_N"/>
    <property type="match status" value="1"/>
</dbReference>
<name>A0A1G6IB08_9RHOB</name>
<proteinExistence type="predicted"/>
<keyword evidence="3" id="KW-1185">Reference proteome</keyword>
<organism evidence="2 3">
    <name type="scientific">Ruegeria marina</name>
    <dbReference type="NCBI Taxonomy" id="639004"/>
    <lineage>
        <taxon>Bacteria</taxon>
        <taxon>Pseudomonadati</taxon>
        <taxon>Pseudomonadota</taxon>
        <taxon>Alphaproteobacteria</taxon>
        <taxon>Rhodobacterales</taxon>
        <taxon>Roseobacteraceae</taxon>
        <taxon>Ruegeria</taxon>
    </lineage>
</organism>
<evidence type="ECO:0000313" key="2">
    <source>
        <dbReference type="EMBL" id="SDC03722.1"/>
    </source>
</evidence>
<dbReference type="AlphaFoldDB" id="A0A1G6IB08"/>
<dbReference type="InterPro" id="IPR023296">
    <property type="entry name" value="Glyco_hydro_beta-prop_sf"/>
</dbReference>
<dbReference type="RefSeq" id="WP_143028488.1">
    <property type="nucleotide sequence ID" value="NZ_FMZV01000001.1"/>
</dbReference>
<dbReference type="InterPro" id="IPR056442">
    <property type="entry name" value="GINT1_N"/>
</dbReference>
<dbReference type="SUPFAM" id="SSF75005">
    <property type="entry name" value="Arabinanase/levansucrase/invertase"/>
    <property type="match status" value="1"/>
</dbReference>
<gene>
    <name evidence="2" type="ORF">SAMN04488239_10175</name>
</gene>
<protein>
    <recommendedName>
        <fullName evidence="1">Glucosamine inositolphosphorylceramide transferase 1 N-terminal domain-containing protein</fullName>
    </recommendedName>
</protein>
<dbReference type="STRING" id="639004.SAMN04488239_10175"/>
<dbReference type="EMBL" id="FMZV01000001">
    <property type="protein sequence ID" value="SDC03722.1"/>
    <property type="molecule type" value="Genomic_DNA"/>
</dbReference>